<dbReference type="AlphaFoldDB" id="A0A5B7EPE9"/>
<comment type="caution">
    <text evidence="1">The sequence shown here is derived from an EMBL/GenBank/DDBJ whole genome shotgun (WGS) entry which is preliminary data.</text>
</comment>
<proteinExistence type="predicted"/>
<organism evidence="1 2">
    <name type="scientific">Portunus trituberculatus</name>
    <name type="common">Swimming crab</name>
    <name type="synonym">Neptunus trituberculatus</name>
    <dbReference type="NCBI Taxonomy" id="210409"/>
    <lineage>
        <taxon>Eukaryota</taxon>
        <taxon>Metazoa</taxon>
        <taxon>Ecdysozoa</taxon>
        <taxon>Arthropoda</taxon>
        <taxon>Crustacea</taxon>
        <taxon>Multicrustacea</taxon>
        <taxon>Malacostraca</taxon>
        <taxon>Eumalacostraca</taxon>
        <taxon>Eucarida</taxon>
        <taxon>Decapoda</taxon>
        <taxon>Pleocyemata</taxon>
        <taxon>Brachyura</taxon>
        <taxon>Eubrachyura</taxon>
        <taxon>Portunoidea</taxon>
        <taxon>Portunidae</taxon>
        <taxon>Portuninae</taxon>
        <taxon>Portunus</taxon>
    </lineage>
</organism>
<dbReference type="EMBL" id="VSRR010003209">
    <property type="protein sequence ID" value="MPC35147.1"/>
    <property type="molecule type" value="Genomic_DNA"/>
</dbReference>
<sequence>MAITARRFSGHVGRIKLRYLVGNTGTVVVGRGCRCVTGFLVVTGGPAGRGWVVGVGFLAHRDQTEVGEETGGRTGGWGGGLGRKGHGMGGVNPMGCNVEGGKRWKLSPEYLRNKLKY</sequence>
<keyword evidence="2" id="KW-1185">Reference proteome</keyword>
<gene>
    <name evidence="1" type="ORF">E2C01_028564</name>
</gene>
<evidence type="ECO:0000313" key="2">
    <source>
        <dbReference type="Proteomes" id="UP000324222"/>
    </source>
</evidence>
<dbReference type="Proteomes" id="UP000324222">
    <property type="component" value="Unassembled WGS sequence"/>
</dbReference>
<protein>
    <submittedName>
        <fullName evidence="1">Uncharacterized protein</fullName>
    </submittedName>
</protein>
<name>A0A5B7EPE9_PORTR</name>
<accession>A0A5B7EPE9</accession>
<reference evidence="1 2" key="1">
    <citation type="submission" date="2019-05" db="EMBL/GenBank/DDBJ databases">
        <title>Another draft genome of Portunus trituberculatus and its Hox gene families provides insights of decapod evolution.</title>
        <authorList>
            <person name="Jeong J.-H."/>
            <person name="Song I."/>
            <person name="Kim S."/>
            <person name="Choi T."/>
            <person name="Kim D."/>
            <person name="Ryu S."/>
            <person name="Kim W."/>
        </authorList>
    </citation>
    <scope>NUCLEOTIDE SEQUENCE [LARGE SCALE GENOMIC DNA]</scope>
    <source>
        <tissue evidence="1">Muscle</tissue>
    </source>
</reference>
<evidence type="ECO:0000313" key="1">
    <source>
        <dbReference type="EMBL" id="MPC35147.1"/>
    </source>
</evidence>